<organism evidence="10 11">
    <name type="scientific">Cinchona calisaya</name>
    <dbReference type="NCBI Taxonomy" id="153742"/>
    <lineage>
        <taxon>Eukaryota</taxon>
        <taxon>Viridiplantae</taxon>
        <taxon>Streptophyta</taxon>
        <taxon>Embryophyta</taxon>
        <taxon>Tracheophyta</taxon>
        <taxon>Spermatophyta</taxon>
        <taxon>Magnoliopsida</taxon>
        <taxon>eudicotyledons</taxon>
        <taxon>Gunneridae</taxon>
        <taxon>Pentapetalae</taxon>
        <taxon>asterids</taxon>
        <taxon>lamiids</taxon>
        <taxon>Gentianales</taxon>
        <taxon>Rubiaceae</taxon>
        <taxon>Cinchonoideae</taxon>
        <taxon>Cinchoneae</taxon>
        <taxon>Cinchona</taxon>
    </lineage>
</organism>
<dbReference type="GO" id="GO:0005524">
    <property type="term" value="F:ATP binding"/>
    <property type="evidence" value="ECO:0007669"/>
    <property type="project" value="UniProtKB-KW"/>
</dbReference>
<evidence type="ECO:0000259" key="8">
    <source>
        <dbReference type="Pfam" id="PF12061"/>
    </source>
</evidence>
<name>A0ABD2YT20_9GENT</name>
<evidence type="ECO:0000256" key="6">
    <source>
        <dbReference type="ARBA" id="ARBA00022840"/>
    </source>
</evidence>
<evidence type="ECO:0000259" key="9">
    <source>
        <dbReference type="Pfam" id="PF18052"/>
    </source>
</evidence>
<evidence type="ECO:0000313" key="10">
    <source>
        <dbReference type="EMBL" id="KAL3510509.1"/>
    </source>
</evidence>
<reference evidence="10 11" key="1">
    <citation type="submission" date="2024-11" db="EMBL/GenBank/DDBJ databases">
        <title>A near-complete genome assembly of Cinchona calisaya.</title>
        <authorList>
            <person name="Lian D.C."/>
            <person name="Zhao X.W."/>
            <person name="Wei L."/>
        </authorList>
    </citation>
    <scope>NUCLEOTIDE SEQUENCE [LARGE SCALE GENOMIC DNA]</scope>
    <source>
        <tissue evidence="10">Nenye</tissue>
    </source>
</reference>
<evidence type="ECO:0000256" key="5">
    <source>
        <dbReference type="ARBA" id="ARBA00022821"/>
    </source>
</evidence>
<keyword evidence="2" id="KW-0433">Leucine-rich repeat</keyword>
<dbReference type="Proteomes" id="UP001630127">
    <property type="component" value="Unassembled WGS sequence"/>
</dbReference>
<dbReference type="Pfam" id="PF12061">
    <property type="entry name" value="NB-LRR"/>
    <property type="match status" value="1"/>
</dbReference>
<gene>
    <name evidence="10" type="ORF">ACH5RR_029910</name>
</gene>
<evidence type="ECO:0000256" key="7">
    <source>
        <dbReference type="ARBA" id="ARBA00023054"/>
    </source>
</evidence>
<feature type="domain" description="Disease resistance N-terminal" evidence="9">
    <location>
        <begin position="385"/>
        <end position="460"/>
    </location>
</feature>
<feature type="domain" description="Late blight resistance protein R1A-like N-terminal" evidence="8">
    <location>
        <begin position="116"/>
        <end position="246"/>
    </location>
</feature>
<dbReference type="InterPro" id="IPR041118">
    <property type="entry name" value="Rx_N"/>
</dbReference>
<dbReference type="AlphaFoldDB" id="A0ABD2YT20"/>
<evidence type="ECO:0000256" key="1">
    <source>
        <dbReference type="ARBA" id="ARBA00008894"/>
    </source>
</evidence>
<comment type="caution">
    <text evidence="10">The sequence shown here is derived from an EMBL/GenBank/DDBJ whole genome shotgun (WGS) entry which is preliminary data.</text>
</comment>
<dbReference type="EMBL" id="JBJUIK010000012">
    <property type="protein sequence ID" value="KAL3510509.1"/>
    <property type="molecule type" value="Genomic_DNA"/>
</dbReference>
<keyword evidence="5" id="KW-0611">Plant defense</keyword>
<dbReference type="InterPro" id="IPR021929">
    <property type="entry name" value="R1A-like_N"/>
</dbReference>
<dbReference type="CDD" id="cd14798">
    <property type="entry name" value="RX-CC_like"/>
    <property type="match status" value="1"/>
</dbReference>
<evidence type="ECO:0000256" key="4">
    <source>
        <dbReference type="ARBA" id="ARBA00022741"/>
    </source>
</evidence>
<dbReference type="InterPro" id="IPR038005">
    <property type="entry name" value="RX-like_CC"/>
</dbReference>
<proteinExistence type="inferred from homology"/>
<dbReference type="Pfam" id="PF18052">
    <property type="entry name" value="Rx_N"/>
    <property type="match status" value="1"/>
</dbReference>
<dbReference type="GO" id="GO:0006952">
    <property type="term" value="P:defense response"/>
    <property type="evidence" value="ECO:0007669"/>
    <property type="project" value="UniProtKB-KW"/>
</dbReference>
<accession>A0ABD2YT20</accession>
<keyword evidence="3" id="KW-0677">Repeat</keyword>
<keyword evidence="6" id="KW-0067">ATP-binding</keyword>
<keyword evidence="7" id="KW-0175">Coiled coil</keyword>
<evidence type="ECO:0000313" key="11">
    <source>
        <dbReference type="Proteomes" id="UP001630127"/>
    </source>
</evidence>
<evidence type="ECO:0000256" key="3">
    <source>
        <dbReference type="ARBA" id="ARBA00022737"/>
    </source>
</evidence>
<comment type="similarity">
    <text evidence="1">Belongs to the disease resistance NB-LRR family.</text>
</comment>
<keyword evidence="11" id="KW-1185">Reference proteome</keyword>
<evidence type="ECO:0000256" key="2">
    <source>
        <dbReference type="ARBA" id="ARBA00022614"/>
    </source>
</evidence>
<protein>
    <submittedName>
        <fullName evidence="10">Uncharacterized protein</fullName>
    </submittedName>
</protein>
<sequence>MEMVQPLTGIESVVEALKRIEMQSGMTFSKNDQIHNLQLEFRFLKMFSLCLANSQEAGNHIDLSSVLTNMEDLIKEAGQGLNEIKNEDLDLVAGDLLEKVEHFKLETREICASLFACSLKCKSRKSDEILEFMDSVIKNLKVFMEWIDGIDVPVKSQIRVLEEKLSILRNLIDFVAGRCIDDQKLEDLLDYVNDWVNKAACLSLLYWLDGKDERMFARLETMLSNLLQKIRPYNPKVTWIFVRALNDSNSSPVGLDKLLIGQIVVSLVDLLLEELRNPLKDDYVEILREGLIFLMTFTMDPPVEFVREAGNRLFTQTNMVIKEVISLICSLYIDDIKDDISIEMKVSLSGLQHKIGKVKAEVKEHYVQIPDSSFINFPTTNGIGFLDFFLGNLEEMLKCKDSEILFAKDKVVRVQEQLLSLRPFLKDIMELQNENEQLQKFSKRIFTVVYQAEHAINLCLATQYPIWYDMLWLTNVVEDIKLLGIEVKKINDQLNNISIPGARQILEEQQDMGNDGLEVLVFD</sequence>
<keyword evidence="4" id="KW-0547">Nucleotide-binding</keyword>